<dbReference type="EMBL" id="DXES01000140">
    <property type="protein sequence ID" value="HIX65874.1"/>
    <property type="molecule type" value="Genomic_DNA"/>
</dbReference>
<protein>
    <submittedName>
        <fullName evidence="1">Uncharacterized protein</fullName>
    </submittedName>
</protein>
<comment type="caution">
    <text evidence="1">The sequence shown here is derived from an EMBL/GenBank/DDBJ whole genome shotgun (WGS) entry which is preliminary data.</text>
</comment>
<dbReference type="AlphaFoldDB" id="A0A9D1WRG0"/>
<dbReference type="Proteomes" id="UP000886800">
    <property type="component" value="Unassembled WGS sequence"/>
</dbReference>
<evidence type="ECO:0000313" key="1">
    <source>
        <dbReference type="EMBL" id="HIX65874.1"/>
    </source>
</evidence>
<evidence type="ECO:0000313" key="2">
    <source>
        <dbReference type="Proteomes" id="UP000886800"/>
    </source>
</evidence>
<name>A0A9D1WRG0_9FIRM</name>
<proteinExistence type="predicted"/>
<accession>A0A9D1WRG0</accession>
<gene>
    <name evidence="1" type="ORF">H9736_06440</name>
</gene>
<reference evidence="1" key="1">
    <citation type="journal article" date="2021" name="PeerJ">
        <title>Extensive microbial diversity within the chicken gut microbiome revealed by metagenomics and culture.</title>
        <authorList>
            <person name="Gilroy R."/>
            <person name="Ravi A."/>
            <person name="Getino M."/>
            <person name="Pursley I."/>
            <person name="Horton D.L."/>
            <person name="Alikhan N.F."/>
            <person name="Baker D."/>
            <person name="Gharbi K."/>
            <person name="Hall N."/>
            <person name="Watson M."/>
            <person name="Adriaenssens E.M."/>
            <person name="Foster-Nyarko E."/>
            <person name="Jarju S."/>
            <person name="Secka A."/>
            <person name="Antonio M."/>
            <person name="Oren A."/>
            <person name="Chaudhuri R.R."/>
            <person name="La Ragione R."/>
            <person name="Hildebrand F."/>
            <person name="Pallen M.J."/>
        </authorList>
    </citation>
    <scope>NUCLEOTIDE SEQUENCE</scope>
    <source>
        <strain evidence="1">CHK188-5543</strain>
    </source>
</reference>
<sequence>MIGLLFSWSQLRLAQTQTELALRGEPLGYELSFTPSGYNYAISREGETLSVPAASLRLQVTHGNLHAATVISCDGSSFCELYRLQNPVEWRSSLVEIDLEPKAVLADTEEIYDYFFLYLEPVSGAPRLDLVYTVIGLDEAQSQPTILYPVSLLQLDYLPEGPRREMLSTYQAL</sequence>
<organism evidence="1 2">
    <name type="scientific">Candidatus Anaerotruncus excrementipullorum</name>
    <dbReference type="NCBI Taxonomy" id="2838465"/>
    <lineage>
        <taxon>Bacteria</taxon>
        <taxon>Bacillati</taxon>
        <taxon>Bacillota</taxon>
        <taxon>Clostridia</taxon>
        <taxon>Eubacteriales</taxon>
        <taxon>Oscillospiraceae</taxon>
        <taxon>Anaerotruncus</taxon>
    </lineage>
</organism>
<reference evidence="1" key="2">
    <citation type="submission" date="2021-04" db="EMBL/GenBank/DDBJ databases">
        <authorList>
            <person name="Gilroy R."/>
        </authorList>
    </citation>
    <scope>NUCLEOTIDE SEQUENCE</scope>
    <source>
        <strain evidence="1">CHK188-5543</strain>
    </source>
</reference>